<dbReference type="InterPro" id="IPR039567">
    <property type="entry name" value="Gly-zipper"/>
</dbReference>
<evidence type="ECO:0000256" key="3">
    <source>
        <dbReference type="ARBA" id="ARBA00023237"/>
    </source>
</evidence>
<evidence type="ECO:0000256" key="4">
    <source>
        <dbReference type="PROSITE-ProRule" id="PRU00473"/>
    </source>
</evidence>
<dbReference type="InterPro" id="IPR050330">
    <property type="entry name" value="Bact_OuterMem_StrucFunc"/>
</dbReference>
<dbReference type="PANTHER" id="PTHR30329">
    <property type="entry name" value="STATOR ELEMENT OF FLAGELLAR MOTOR COMPLEX"/>
    <property type="match status" value="1"/>
</dbReference>
<evidence type="ECO:0000256" key="2">
    <source>
        <dbReference type="ARBA" id="ARBA00023136"/>
    </source>
</evidence>
<keyword evidence="5" id="KW-0732">Signal</keyword>
<dbReference type="PROSITE" id="PS51123">
    <property type="entry name" value="OMPA_2"/>
    <property type="match status" value="1"/>
</dbReference>
<evidence type="ECO:0000256" key="5">
    <source>
        <dbReference type="SAM" id="SignalP"/>
    </source>
</evidence>
<sequence length="222" mass="23027">MIKKIAILALAATFLNACTTTDPYTGEQKVSNTAGGAAIGAGVGAVAGLLIGHSPASRRNAALIGAGVGALAGAGIGNYMDQQESELRAQLQGTGVSVTRVGDRIILNMPSAITFDIDQDAIKPEFFPTLNSVAIVLRKFNRTLIDVNGHTDSTGSLQHNQDLSERRAGSVASYLGSQGIDQRRMSAIGFGPSQPVASNATEAGRAQNRRVEIQIAPITQNG</sequence>
<dbReference type="PRINTS" id="PR01023">
    <property type="entry name" value="NAFLGMOTY"/>
</dbReference>
<dbReference type="CDD" id="cd07185">
    <property type="entry name" value="OmpA_C-like"/>
    <property type="match status" value="1"/>
</dbReference>
<evidence type="ECO:0000313" key="8">
    <source>
        <dbReference type="Proteomes" id="UP000390335"/>
    </source>
</evidence>
<dbReference type="PANTHER" id="PTHR30329:SF21">
    <property type="entry name" value="LIPOPROTEIN YIAD-RELATED"/>
    <property type="match status" value="1"/>
</dbReference>
<comment type="caution">
    <text evidence="7">The sequence shown here is derived from an EMBL/GenBank/DDBJ whole genome shotgun (WGS) entry which is preliminary data.</text>
</comment>
<dbReference type="Pfam" id="PF00691">
    <property type="entry name" value="OmpA"/>
    <property type="match status" value="1"/>
</dbReference>
<protein>
    <submittedName>
        <fullName evidence="7">Porin</fullName>
    </submittedName>
</protein>
<dbReference type="Gene3D" id="3.30.1330.60">
    <property type="entry name" value="OmpA-like domain"/>
    <property type="match status" value="1"/>
</dbReference>
<evidence type="ECO:0000313" key="7">
    <source>
        <dbReference type="EMBL" id="GES48291.1"/>
    </source>
</evidence>
<feature type="domain" description="OmpA-like" evidence="6">
    <location>
        <begin position="102"/>
        <end position="219"/>
    </location>
</feature>
<name>A0ABQ0YYR4_9HYPH</name>
<dbReference type="RefSeq" id="WP_152092664.1">
    <property type="nucleotide sequence ID" value="NZ_BLAJ01000001.1"/>
</dbReference>
<dbReference type="Pfam" id="PF13488">
    <property type="entry name" value="Gly-zipper_Omp"/>
    <property type="match status" value="1"/>
</dbReference>
<feature type="signal peptide" evidence="5">
    <location>
        <begin position="1"/>
        <end position="17"/>
    </location>
</feature>
<reference evidence="7 8" key="1">
    <citation type="journal article" date="2020" name="Genome Biol. Evol.">
        <title>Rhizobium dioscoreae sp. nov., a plant growth-promoting bacterium isolated from yam (Dioscorea species).</title>
        <authorList>
            <person name="Ouyabe M."/>
            <person name="Tanaka N."/>
            <person name="Shiwa Y."/>
            <person name="Fujita N."/>
            <person name="Kikuno H."/>
            <person name="Babil P."/>
            <person name="Shiwachi H."/>
        </authorList>
    </citation>
    <scope>NUCLEOTIDE SEQUENCE [LARGE SCALE GENOMIC DNA]</scope>
    <source>
        <strain evidence="7 8">S-93</strain>
    </source>
</reference>
<gene>
    <name evidence="7" type="primary">ompA</name>
    <name evidence="7" type="ORF">RsS93_09050</name>
</gene>
<comment type="subcellular location">
    <subcellularLocation>
        <location evidence="1">Cell outer membrane</location>
    </subcellularLocation>
</comment>
<keyword evidence="3" id="KW-0998">Cell outer membrane</keyword>
<dbReference type="EMBL" id="BLAJ01000001">
    <property type="protein sequence ID" value="GES48291.1"/>
    <property type="molecule type" value="Genomic_DNA"/>
</dbReference>
<dbReference type="Proteomes" id="UP000390335">
    <property type="component" value="Unassembled WGS sequence"/>
</dbReference>
<dbReference type="InterPro" id="IPR006665">
    <property type="entry name" value="OmpA-like"/>
</dbReference>
<organism evidence="7 8">
    <name type="scientific">Rhizobium dioscoreae</name>
    <dbReference type="NCBI Taxonomy" id="2653122"/>
    <lineage>
        <taxon>Bacteria</taxon>
        <taxon>Pseudomonadati</taxon>
        <taxon>Pseudomonadota</taxon>
        <taxon>Alphaproteobacteria</taxon>
        <taxon>Hyphomicrobiales</taxon>
        <taxon>Rhizobiaceae</taxon>
        <taxon>Rhizobium/Agrobacterium group</taxon>
        <taxon>Rhizobium</taxon>
    </lineage>
</organism>
<evidence type="ECO:0000259" key="6">
    <source>
        <dbReference type="PROSITE" id="PS51123"/>
    </source>
</evidence>
<proteinExistence type="predicted"/>
<evidence type="ECO:0000256" key="1">
    <source>
        <dbReference type="ARBA" id="ARBA00004442"/>
    </source>
</evidence>
<keyword evidence="8" id="KW-1185">Reference proteome</keyword>
<dbReference type="InterPro" id="IPR006664">
    <property type="entry name" value="OMP_bac"/>
</dbReference>
<dbReference type="SUPFAM" id="SSF103088">
    <property type="entry name" value="OmpA-like"/>
    <property type="match status" value="1"/>
</dbReference>
<dbReference type="PRINTS" id="PR01021">
    <property type="entry name" value="OMPADOMAIN"/>
</dbReference>
<feature type="chain" id="PRO_5047164526" evidence="5">
    <location>
        <begin position="18"/>
        <end position="222"/>
    </location>
</feature>
<keyword evidence="2 4" id="KW-0472">Membrane</keyword>
<accession>A0ABQ0YYR4</accession>
<dbReference type="InterPro" id="IPR036737">
    <property type="entry name" value="OmpA-like_sf"/>
</dbReference>